<proteinExistence type="predicted"/>
<reference evidence="1 2" key="1">
    <citation type="submission" date="2017-03" db="EMBL/GenBank/DDBJ databases">
        <title>Genome Survey of Euroglyphus maynei.</title>
        <authorList>
            <person name="Arlian L.G."/>
            <person name="Morgan M.S."/>
            <person name="Rider S.D."/>
        </authorList>
    </citation>
    <scope>NUCLEOTIDE SEQUENCE [LARGE SCALE GENOMIC DNA]</scope>
    <source>
        <strain evidence="1">Arlian Lab</strain>
        <tissue evidence="1">Whole body</tissue>
    </source>
</reference>
<organism evidence="1 2">
    <name type="scientific">Euroglyphus maynei</name>
    <name type="common">Mayne's house dust mite</name>
    <dbReference type="NCBI Taxonomy" id="6958"/>
    <lineage>
        <taxon>Eukaryota</taxon>
        <taxon>Metazoa</taxon>
        <taxon>Ecdysozoa</taxon>
        <taxon>Arthropoda</taxon>
        <taxon>Chelicerata</taxon>
        <taxon>Arachnida</taxon>
        <taxon>Acari</taxon>
        <taxon>Acariformes</taxon>
        <taxon>Sarcoptiformes</taxon>
        <taxon>Astigmata</taxon>
        <taxon>Psoroptidia</taxon>
        <taxon>Analgoidea</taxon>
        <taxon>Pyroglyphidae</taxon>
        <taxon>Pyroglyphinae</taxon>
        <taxon>Euroglyphus</taxon>
    </lineage>
</organism>
<dbReference type="Pfam" id="PF14223">
    <property type="entry name" value="Retrotran_gag_2"/>
    <property type="match status" value="1"/>
</dbReference>
<sequence length="159" mass="19283">MDHGNENIPILNYFNYNQWRTMIIAKLLEKNLDKVIWVNENDLEIPLPSEMNAEALLFIYKYLDDSLQMHFKHERSAKKLWIQLTEYFERSKSTFITFIRLKCQMGKSREYCTQFFNMIEHLRMYGIQFDQSIVKELLLSKLPAEFDSFIHQIRYDPQN</sequence>
<dbReference type="OrthoDB" id="413361at2759"/>
<evidence type="ECO:0000313" key="1">
    <source>
        <dbReference type="EMBL" id="OTF75697.1"/>
    </source>
</evidence>
<dbReference type="EMBL" id="MUJZ01040760">
    <property type="protein sequence ID" value="OTF75697.1"/>
    <property type="molecule type" value="Genomic_DNA"/>
</dbReference>
<dbReference type="Proteomes" id="UP000194236">
    <property type="component" value="Unassembled WGS sequence"/>
</dbReference>
<keyword evidence="2" id="KW-1185">Reference proteome</keyword>
<name>A0A1Y3B657_EURMA</name>
<feature type="non-terminal residue" evidence="1">
    <location>
        <position position="159"/>
    </location>
</feature>
<accession>A0A1Y3B657</accession>
<dbReference type="AlphaFoldDB" id="A0A1Y3B657"/>
<gene>
    <name evidence="1" type="ORF">BLA29_008737</name>
</gene>
<protein>
    <submittedName>
        <fullName evidence="1">Uncharacterized protein</fullName>
    </submittedName>
</protein>
<comment type="caution">
    <text evidence="1">The sequence shown here is derived from an EMBL/GenBank/DDBJ whole genome shotgun (WGS) entry which is preliminary data.</text>
</comment>
<evidence type="ECO:0000313" key="2">
    <source>
        <dbReference type="Proteomes" id="UP000194236"/>
    </source>
</evidence>